<keyword evidence="2" id="KW-0677">Repeat</keyword>
<evidence type="ECO:0000256" key="4">
    <source>
        <dbReference type="ARBA" id="ARBA00022833"/>
    </source>
</evidence>
<feature type="domain" description="C2H2-type" evidence="6">
    <location>
        <begin position="213"/>
        <end position="240"/>
    </location>
</feature>
<keyword evidence="4" id="KW-0862">Zinc</keyword>
<keyword evidence="3 5" id="KW-0863">Zinc-finger</keyword>
<dbReference type="PROSITE" id="PS50157">
    <property type="entry name" value="ZINC_FINGER_C2H2_2"/>
    <property type="match status" value="8"/>
</dbReference>
<keyword evidence="1" id="KW-0479">Metal-binding</keyword>
<feature type="domain" description="C2H2-type" evidence="6">
    <location>
        <begin position="239"/>
        <end position="267"/>
    </location>
</feature>
<dbReference type="Pfam" id="PF12874">
    <property type="entry name" value="zf-met"/>
    <property type="match status" value="2"/>
</dbReference>
<dbReference type="SUPFAM" id="SSF57667">
    <property type="entry name" value="beta-beta-alpha zinc fingers"/>
    <property type="match status" value="3"/>
</dbReference>
<organism evidence="7 8">
    <name type="scientific">Papilio machaon</name>
    <name type="common">Old World swallowtail butterfly</name>
    <dbReference type="NCBI Taxonomy" id="76193"/>
    <lineage>
        <taxon>Eukaryota</taxon>
        <taxon>Metazoa</taxon>
        <taxon>Ecdysozoa</taxon>
        <taxon>Arthropoda</taxon>
        <taxon>Hexapoda</taxon>
        <taxon>Insecta</taxon>
        <taxon>Pterygota</taxon>
        <taxon>Neoptera</taxon>
        <taxon>Endopterygota</taxon>
        <taxon>Lepidoptera</taxon>
        <taxon>Glossata</taxon>
        <taxon>Ditrysia</taxon>
        <taxon>Papilionoidea</taxon>
        <taxon>Papilionidae</taxon>
        <taxon>Papilioninae</taxon>
        <taxon>Papilio</taxon>
    </lineage>
</organism>
<dbReference type="GO" id="GO:0040029">
    <property type="term" value="P:epigenetic regulation of gene expression"/>
    <property type="evidence" value="ECO:0007669"/>
    <property type="project" value="UniProtKB-ARBA"/>
</dbReference>
<dbReference type="GO" id="GO:0003682">
    <property type="term" value="F:chromatin binding"/>
    <property type="evidence" value="ECO:0007669"/>
    <property type="project" value="UniProtKB-ARBA"/>
</dbReference>
<accession>A0A194QRA1</accession>
<dbReference type="AlphaFoldDB" id="A0A194QRA1"/>
<dbReference type="STRING" id="76193.A0A194QRA1"/>
<evidence type="ECO:0000259" key="6">
    <source>
        <dbReference type="PROSITE" id="PS50157"/>
    </source>
</evidence>
<name>A0A194QRA1_PAPMA</name>
<dbReference type="InParanoid" id="A0A194QRA1"/>
<feature type="domain" description="C2H2-type" evidence="6">
    <location>
        <begin position="393"/>
        <end position="420"/>
    </location>
</feature>
<keyword evidence="8" id="KW-1185">Reference proteome</keyword>
<sequence>MSCELLIKLLSRSSTVPVNIEISKIEVKDVKTSDTEGDYFETIKNDEKNDSNILILNHDHNYDEVKILPYKKNKRTKGKKQTTQNKILDSSEIKFDDKIRIVTLSQDEIIGERKRDTLYEYYLNKPFKCENCIIGFTHEHIFDLHLKQKHEMREGALLCEICKCYLNNDKALKNHMRQHIVRYECKECGVRKRDRNTAINHYQKHHEEIPMTFICEQCGFTTDSYKNYRSHTYSHKDRVPCKICGGTFANQNVLTKHIFKLHGSPEPVSCKTCDKKFKTDIQLKRHEYLHETAEPSADKFCDTCKTYFRSRRLLKLHLKNHSKHLKDADKRFTCFECGVKYTEKSRLKDHVDWEHLKLRNYVCTLCSKEFETKRCMTRHIMYVHDKIKRPKNKICDLCGTGFSNLRLLQSHIRTHTGERPFKCEICEKTFGFKASLYTHNRLIHEKLKRKSYPKKNNSVPI</sequence>
<dbReference type="GO" id="GO:0008270">
    <property type="term" value="F:zinc ion binding"/>
    <property type="evidence" value="ECO:0007669"/>
    <property type="project" value="UniProtKB-KW"/>
</dbReference>
<evidence type="ECO:0000256" key="5">
    <source>
        <dbReference type="PROSITE-ProRule" id="PRU00042"/>
    </source>
</evidence>
<evidence type="ECO:0000256" key="2">
    <source>
        <dbReference type="ARBA" id="ARBA00022737"/>
    </source>
</evidence>
<protein>
    <submittedName>
        <fullName evidence="7">Zinc finger protein 112-like</fullName>
    </submittedName>
</protein>
<dbReference type="InterPro" id="IPR036236">
    <property type="entry name" value="Znf_C2H2_sf"/>
</dbReference>
<feature type="domain" description="C2H2-type" evidence="6">
    <location>
        <begin position="421"/>
        <end position="449"/>
    </location>
</feature>
<evidence type="ECO:0000256" key="3">
    <source>
        <dbReference type="ARBA" id="ARBA00022771"/>
    </source>
</evidence>
<dbReference type="PANTHER" id="PTHR24379">
    <property type="entry name" value="KRAB AND ZINC FINGER DOMAIN-CONTAINING"/>
    <property type="match status" value="1"/>
</dbReference>
<reference evidence="7 8" key="1">
    <citation type="journal article" date="2015" name="Nat. Commun.">
        <title>Outbred genome sequencing and CRISPR/Cas9 gene editing in butterflies.</title>
        <authorList>
            <person name="Li X."/>
            <person name="Fan D."/>
            <person name="Zhang W."/>
            <person name="Liu G."/>
            <person name="Zhang L."/>
            <person name="Zhao L."/>
            <person name="Fang X."/>
            <person name="Chen L."/>
            <person name="Dong Y."/>
            <person name="Chen Y."/>
            <person name="Ding Y."/>
            <person name="Zhao R."/>
            <person name="Feng M."/>
            <person name="Zhu Y."/>
            <person name="Feng Y."/>
            <person name="Jiang X."/>
            <person name="Zhu D."/>
            <person name="Xiang H."/>
            <person name="Feng X."/>
            <person name="Li S."/>
            <person name="Wang J."/>
            <person name="Zhang G."/>
            <person name="Kronforst M.R."/>
            <person name="Wang W."/>
        </authorList>
    </citation>
    <scope>NUCLEOTIDE SEQUENCE [LARGE SCALE GENOMIC DNA]</scope>
    <source>
        <strain evidence="7">Ya'a_city_454_Pm</strain>
        <tissue evidence="7">Whole body</tissue>
    </source>
</reference>
<dbReference type="PROSITE" id="PS00028">
    <property type="entry name" value="ZINC_FINGER_C2H2_1"/>
    <property type="match status" value="8"/>
</dbReference>
<evidence type="ECO:0000313" key="7">
    <source>
        <dbReference type="EMBL" id="KPJ06061.1"/>
    </source>
</evidence>
<proteinExistence type="predicted"/>
<dbReference type="InterPro" id="IPR013087">
    <property type="entry name" value="Znf_C2H2_type"/>
</dbReference>
<feature type="domain" description="C2H2-type" evidence="6">
    <location>
        <begin position="332"/>
        <end position="360"/>
    </location>
</feature>
<evidence type="ECO:0000256" key="1">
    <source>
        <dbReference type="ARBA" id="ARBA00022723"/>
    </source>
</evidence>
<dbReference type="GO" id="GO:0000785">
    <property type="term" value="C:chromatin"/>
    <property type="evidence" value="ECO:0007669"/>
    <property type="project" value="UniProtKB-ARBA"/>
</dbReference>
<feature type="domain" description="C2H2-type" evidence="6">
    <location>
        <begin position="268"/>
        <end position="295"/>
    </location>
</feature>
<dbReference type="Gene3D" id="3.30.160.60">
    <property type="entry name" value="Classic Zinc Finger"/>
    <property type="match status" value="6"/>
</dbReference>
<dbReference type="PANTHER" id="PTHR24379:SF121">
    <property type="entry name" value="C2H2-TYPE DOMAIN-CONTAINING PROTEIN"/>
    <property type="match status" value="1"/>
</dbReference>
<gene>
    <name evidence="7" type="ORF">RR48_14503</name>
</gene>
<dbReference type="GO" id="GO:0043565">
    <property type="term" value="F:sequence-specific DNA binding"/>
    <property type="evidence" value="ECO:0007669"/>
    <property type="project" value="UniProtKB-ARBA"/>
</dbReference>
<evidence type="ECO:0000313" key="8">
    <source>
        <dbReference type="Proteomes" id="UP000053240"/>
    </source>
</evidence>
<dbReference type="Pfam" id="PF00096">
    <property type="entry name" value="zf-C2H2"/>
    <property type="match status" value="2"/>
</dbReference>
<dbReference type="FunFam" id="3.30.160.60:FF:000690">
    <property type="entry name" value="Zinc finger protein 354C"/>
    <property type="match status" value="1"/>
</dbReference>
<dbReference type="Proteomes" id="UP000053240">
    <property type="component" value="Unassembled WGS sequence"/>
</dbReference>
<feature type="domain" description="C2H2-type" evidence="6">
    <location>
        <begin position="183"/>
        <end position="210"/>
    </location>
</feature>
<dbReference type="FunCoup" id="A0A194QRA1">
    <property type="interactions" value="1372"/>
</dbReference>
<feature type="domain" description="C2H2-type" evidence="6">
    <location>
        <begin position="361"/>
        <end position="389"/>
    </location>
</feature>
<dbReference type="EMBL" id="KQ461198">
    <property type="protein sequence ID" value="KPJ06061.1"/>
    <property type="molecule type" value="Genomic_DNA"/>
</dbReference>
<dbReference type="SMART" id="SM00355">
    <property type="entry name" value="ZnF_C2H2"/>
    <property type="match status" value="11"/>
</dbReference>